<dbReference type="EMBL" id="UYSU01043089">
    <property type="protein sequence ID" value="VDM04169.1"/>
    <property type="molecule type" value="Genomic_DNA"/>
</dbReference>
<dbReference type="Proteomes" id="UP000275846">
    <property type="component" value="Unassembled WGS sequence"/>
</dbReference>
<evidence type="ECO:0000256" key="1">
    <source>
        <dbReference type="SAM" id="MobiDB-lite"/>
    </source>
</evidence>
<proteinExistence type="predicted"/>
<dbReference type="OrthoDB" id="10606938at2759"/>
<evidence type="ECO:0000313" key="4">
    <source>
        <dbReference type="WBParaSite" id="SSLN_0001845801-mRNA-1"/>
    </source>
</evidence>
<evidence type="ECO:0000313" key="3">
    <source>
        <dbReference type="Proteomes" id="UP000275846"/>
    </source>
</evidence>
<name>A0A183TMT5_SCHSO</name>
<feature type="region of interest" description="Disordered" evidence="1">
    <location>
        <begin position="49"/>
        <end position="75"/>
    </location>
</feature>
<gene>
    <name evidence="2" type="ORF">SSLN_LOCUS17783</name>
</gene>
<sequence length="157" mass="16531">MCVLCGMAEWRTESQAAMAPPQCGLYGTPTPRDPSQVWWYAQGRLRSRQPPASSPASGFLDSVLTPGSGEGGGGESAVTAAQGYYHLKLIDVQVTVPAPPGVGHTVWTGNVLETITFTLLDVTVAIRRFRQSCSPGSAGVPVSALKADANDRFPSLL</sequence>
<keyword evidence="3" id="KW-1185">Reference proteome</keyword>
<dbReference type="WBParaSite" id="SSLN_0001845801-mRNA-1">
    <property type="protein sequence ID" value="SSLN_0001845801-mRNA-1"/>
    <property type="gene ID" value="SSLN_0001845801"/>
</dbReference>
<reference evidence="4" key="1">
    <citation type="submission" date="2016-06" db="UniProtKB">
        <authorList>
            <consortium name="WormBaseParasite"/>
        </authorList>
    </citation>
    <scope>IDENTIFICATION</scope>
</reference>
<protein>
    <submittedName>
        <fullName evidence="2 4">Uncharacterized protein</fullName>
    </submittedName>
</protein>
<organism evidence="4">
    <name type="scientific">Schistocephalus solidus</name>
    <name type="common">Tapeworm</name>
    <dbReference type="NCBI Taxonomy" id="70667"/>
    <lineage>
        <taxon>Eukaryota</taxon>
        <taxon>Metazoa</taxon>
        <taxon>Spiralia</taxon>
        <taxon>Lophotrochozoa</taxon>
        <taxon>Platyhelminthes</taxon>
        <taxon>Cestoda</taxon>
        <taxon>Eucestoda</taxon>
        <taxon>Diphyllobothriidea</taxon>
        <taxon>Diphyllobothriidae</taxon>
        <taxon>Schistocephalus</taxon>
    </lineage>
</organism>
<dbReference type="AlphaFoldDB" id="A0A183TMT5"/>
<reference evidence="2 3" key="2">
    <citation type="submission" date="2018-11" db="EMBL/GenBank/DDBJ databases">
        <authorList>
            <consortium name="Pathogen Informatics"/>
        </authorList>
    </citation>
    <scope>NUCLEOTIDE SEQUENCE [LARGE SCALE GENOMIC DNA]</scope>
    <source>
        <strain evidence="2 3">NST_G2</strain>
    </source>
</reference>
<evidence type="ECO:0000313" key="2">
    <source>
        <dbReference type="EMBL" id="VDM04169.1"/>
    </source>
</evidence>
<accession>A0A183TMT5</accession>